<keyword evidence="1" id="KW-0812">Transmembrane</keyword>
<feature type="transmembrane region" description="Helical" evidence="1">
    <location>
        <begin position="98"/>
        <end position="123"/>
    </location>
</feature>
<feature type="transmembrane region" description="Helical" evidence="1">
    <location>
        <begin position="12"/>
        <end position="38"/>
    </location>
</feature>
<evidence type="ECO:0000313" key="3">
    <source>
        <dbReference type="Proteomes" id="UP000002350"/>
    </source>
</evidence>
<feature type="transmembrane region" description="Helical" evidence="1">
    <location>
        <begin position="58"/>
        <end position="77"/>
    </location>
</feature>
<keyword evidence="1" id="KW-1133">Transmembrane helix</keyword>
<keyword evidence="3" id="KW-1185">Reference proteome</keyword>
<dbReference type="RefSeq" id="WP_013052502.1">
    <property type="nucleotide sequence ID" value="NC_014012.1"/>
</dbReference>
<dbReference type="HOGENOM" id="CLU_144740_0_0_6"/>
<gene>
    <name evidence="2" type="ordered locus">SVI_3235</name>
</gene>
<evidence type="ECO:0000313" key="2">
    <source>
        <dbReference type="EMBL" id="BAJ03206.1"/>
    </source>
</evidence>
<dbReference type="EMBL" id="AP011177">
    <property type="protein sequence ID" value="BAJ03206.1"/>
    <property type="molecule type" value="Genomic_DNA"/>
</dbReference>
<dbReference type="AlphaFoldDB" id="D4ZB11"/>
<evidence type="ECO:0008006" key="4">
    <source>
        <dbReference type="Google" id="ProtNLM"/>
    </source>
</evidence>
<keyword evidence="1" id="KW-0472">Membrane</keyword>
<protein>
    <recommendedName>
        <fullName evidence="4">Mercuric transport protein MerT</fullName>
    </recommendedName>
</protein>
<dbReference type="eggNOG" id="ENOG5032UB8">
    <property type="taxonomic scope" value="Bacteria"/>
</dbReference>
<accession>D4ZB11</accession>
<dbReference type="OrthoDB" id="6269721at2"/>
<dbReference type="STRING" id="637905.SVI_3235"/>
<organism evidence="2 3">
    <name type="scientific">Shewanella violacea (strain JCM 10179 / CIP 106290 / LMG 19151 / DSS12)</name>
    <dbReference type="NCBI Taxonomy" id="637905"/>
    <lineage>
        <taxon>Bacteria</taxon>
        <taxon>Pseudomonadati</taxon>
        <taxon>Pseudomonadota</taxon>
        <taxon>Gammaproteobacteria</taxon>
        <taxon>Alteromonadales</taxon>
        <taxon>Shewanellaceae</taxon>
        <taxon>Shewanella</taxon>
    </lineage>
</organism>
<dbReference type="Proteomes" id="UP000002350">
    <property type="component" value="Chromosome"/>
</dbReference>
<evidence type="ECO:0000256" key="1">
    <source>
        <dbReference type="SAM" id="Phobius"/>
    </source>
</evidence>
<dbReference type="KEGG" id="svo:SVI_3235"/>
<name>D4ZB11_SHEVD</name>
<reference evidence="3" key="1">
    <citation type="journal article" date="2010" name="Mol. Biosyst.">
        <title>Complete genome sequence and comparative analysis of Shewanella violacea, a psychrophilic and piezophilic bacterium from deep sea floor sediments.</title>
        <authorList>
            <person name="Aono E."/>
            <person name="Baba T."/>
            <person name="Ara T."/>
            <person name="Nishi T."/>
            <person name="Nakamichi T."/>
            <person name="Inamoto E."/>
            <person name="Toyonaga H."/>
            <person name="Hasegawa M."/>
            <person name="Takai Y."/>
            <person name="Okumura Y."/>
            <person name="Baba M."/>
            <person name="Tomita M."/>
            <person name="Kato C."/>
            <person name="Oshima T."/>
            <person name="Nakasone K."/>
            <person name="Mori H."/>
        </authorList>
    </citation>
    <scope>NUCLEOTIDE SEQUENCE [LARGE SCALE GENOMIC DNA]</scope>
    <source>
        <strain evidence="3">JCM 10179 / CIP 106290 / LMG 19151 / DSS12</strain>
    </source>
</reference>
<proteinExistence type="predicted"/>
<sequence length="124" mass="13521">MIDRDQLTTNASLLGGLSLALIGTTCCALPILLLALGMGSAVAAMVSAMPWLVTVSQYKHITFTLTAFILAYSFYRLTKMTACESDSKNTLKWQRRALGLSSAILILSMFTAYLLLPLSLWLAR</sequence>